<dbReference type="InterPro" id="IPR000073">
    <property type="entry name" value="AB_hydrolase_1"/>
</dbReference>
<feature type="transmembrane region" description="Helical" evidence="1">
    <location>
        <begin position="34"/>
        <end position="55"/>
    </location>
</feature>
<keyword evidence="3" id="KW-0378">Hydrolase</keyword>
<name>A0A369ALZ1_9BURK</name>
<dbReference type="PANTHER" id="PTHR37946">
    <property type="entry name" value="SLL1969 PROTEIN"/>
    <property type="match status" value="1"/>
</dbReference>
<evidence type="ECO:0000256" key="1">
    <source>
        <dbReference type="SAM" id="Phobius"/>
    </source>
</evidence>
<comment type="caution">
    <text evidence="3">The sequence shown here is derived from an EMBL/GenBank/DDBJ whole genome shotgun (WGS) entry which is preliminary data.</text>
</comment>
<dbReference type="Proteomes" id="UP000252174">
    <property type="component" value="Unassembled WGS sequence"/>
</dbReference>
<evidence type="ECO:0000313" key="4">
    <source>
        <dbReference type="Proteomes" id="UP000252174"/>
    </source>
</evidence>
<keyword evidence="1" id="KW-0812">Transmembrane</keyword>
<keyword evidence="4" id="KW-1185">Reference proteome</keyword>
<keyword evidence="1" id="KW-0472">Membrane</keyword>
<dbReference type="Pfam" id="PF12697">
    <property type="entry name" value="Abhydrolase_6"/>
    <property type="match status" value="1"/>
</dbReference>
<organism evidence="3 4">
    <name type="scientific">Extensimonas vulgaris</name>
    <dbReference type="NCBI Taxonomy" id="1031594"/>
    <lineage>
        <taxon>Bacteria</taxon>
        <taxon>Pseudomonadati</taxon>
        <taxon>Pseudomonadota</taxon>
        <taxon>Betaproteobacteria</taxon>
        <taxon>Burkholderiales</taxon>
        <taxon>Comamonadaceae</taxon>
        <taxon>Extensimonas</taxon>
    </lineage>
</organism>
<evidence type="ECO:0000259" key="2">
    <source>
        <dbReference type="Pfam" id="PF12697"/>
    </source>
</evidence>
<dbReference type="OrthoDB" id="275181at2"/>
<dbReference type="EMBL" id="QPJU01000003">
    <property type="protein sequence ID" value="RCX10095.1"/>
    <property type="molecule type" value="Genomic_DNA"/>
</dbReference>
<keyword evidence="1" id="KW-1133">Transmembrane helix</keyword>
<dbReference type="AlphaFoldDB" id="A0A369ALZ1"/>
<dbReference type="InterPro" id="IPR029058">
    <property type="entry name" value="AB_hydrolase_fold"/>
</dbReference>
<dbReference type="SUPFAM" id="SSF53474">
    <property type="entry name" value="alpha/beta-Hydrolases"/>
    <property type="match status" value="1"/>
</dbReference>
<dbReference type="RefSeq" id="WP_114483014.1">
    <property type="nucleotide sequence ID" value="NZ_QPJU01000003.1"/>
</dbReference>
<sequence length="315" mass="34703">MNARWQRAVVLGSWLAWIAWMAWQWPRSPAHALAGWALAWGVYGLVQALPFIFMWRANRREPVPRPGLAQLLHAWAAEALQACVVFGWRQPFCEHAGPDWLPEPSPQGQAARRGVVLLHGFLCNRGFWLPWMRMLRARGHAYVALTLEPAFGSIDDYAPDIDAAVRRVTAATGMPPVIIGHSMGGLAARAWLRAYAGLGNEKAGTADAEAVERRVHRIITLGSPHGGTWSARFSAADNARQMRLGSAWLRALQRQEPASRGALFTCWYSNCDSVVFPARTATLPGADNRLVPGVAHLQMAFHAPLVQACLELLDA</sequence>
<dbReference type="PANTHER" id="PTHR37946:SF1">
    <property type="entry name" value="SLL1969 PROTEIN"/>
    <property type="match status" value="1"/>
</dbReference>
<reference evidence="3 4" key="1">
    <citation type="submission" date="2018-07" db="EMBL/GenBank/DDBJ databases">
        <title>Genomic Encyclopedia of Type Strains, Phase IV (KMG-IV): sequencing the most valuable type-strain genomes for metagenomic binning, comparative biology and taxonomic classification.</title>
        <authorList>
            <person name="Goeker M."/>
        </authorList>
    </citation>
    <scope>NUCLEOTIDE SEQUENCE [LARGE SCALE GENOMIC DNA]</scope>
    <source>
        <strain evidence="3 4">DSM 100911</strain>
    </source>
</reference>
<dbReference type="GO" id="GO:0016787">
    <property type="term" value="F:hydrolase activity"/>
    <property type="evidence" value="ECO:0007669"/>
    <property type="project" value="UniProtKB-KW"/>
</dbReference>
<proteinExistence type="predicted"/>
<feature type="domain" description="AB hydrolase-1" evidence="2">
    <location>
        <begin position="115"/>
        <end position="292"/>
    </location>
</feature>
<gene>
    <name evidence="3" type="ORF">DFR45_10379</name>
</gene>
<dbReference type="Gene3D" id="3.40.50.1820">
    <property type="entry name" value="alpha/beta hydrolase"/>
    <property type="match status" value="1"/>
</dbReference>
<protein>
    <submittedName>
        <fullName evidence="3">Alpha/beta hydrolase family protein</fullName>
    </submittedName>
</protein>
<evidence type="ECO:0000313" key="3">
    <source>
        <dbReference type="EMBL" id="RCX10095.1"/>
    </source>
</evidence>
<accession>A0A369ALZ1</accession>